<dbReference type="HOGENOM" id="CLU_028913_2_1_1"/>
<dbReference type="EMBL" id="KI284321">
    <property type="protein sequence ID" value="ESA13015.1"/>
    <property type="molecule type" value="Genomic_DNA"/>
</dbReference>
<name>U9TY58_RHIID</name>
<evidence type="ECO:0008006" key="2">
    <source>
        <dbReference type="Google" id="ProtNLM"/>
    </source>
</evidence>
<protein>
    <recommendedName>
        <fullName evidence="2">F-box domain-containing protein</fullName>
    </recommendedName>
</protein>
<accession>U9TY58</accession>
<sequence length="540" mass="63860">MSCSKIFSGDLLELTYDIIKYLQNDFSTLHSCVLVNRLWCRLAIPLLWKDPFSISTENYNFIEIYLHNLNGDLKTKLNEYGIDKLLPSSTLFNYPSFIKYLNIHKLIFSVGKWFESLKLRKLIILNSETDFKRLVHKSLFKIIIENEVNLHTFEIEFIPRHFHDPYLNDFLELILQNTNFIHNIGNLNLYTIEYDNDHSLIIKNNILQIIKLHQNLKKIVLGYQNFPLYKSLLLSEDFNFSNTLNTIIFYCINFENIINLDKIFGQLNVLGSVHIINCYNLNNNFIQQIINLTKPLKIKSLFIREILQIELLQLLLQKFGVYLENFGYRIFGNLSQKKLLLKCITKYCKNIKFFDLNEFKNQIIHPILLNLFENIKQSLNYLSINIIISLVPNSNINNCNSFLLQNLRQILPSRLEYLNLTLHIKKKDFGLLLKGIQNTFINKLTIYNREGDDILFYIKKYIMEKKRIKYLAIKIYNDLIYDKDLFDMKDEVKECLEIVPVSCDSENVWKMSGNDLIPLSGIFHVQKNWMNSGHEEILDK</sequence>
<proteinExistence type="predicted"/>
<organism evidence="1">
    <name type="scientific">Rhizophagus irregularis (strain DAOM 181602 / DAOM 197198 / MUCL 43194)</name>
    <name type="common">Arbuscular mycorrhizal fungus</name>
    <name type="synonym">Glomus intraradices</name>
    <dbReference type="NCBI Taxonomy" id="747089"/>
    <lineage>
        <taxon>Eukaryota</taxon>
        <taxon>Fungi</taxon>
        <taxon>Fungi incertae sedis</taxon>
        <taxon>Mucoromycota</taxon>
        <taxon>Glomeromycotina</taxon>
        <taxon>Glomeromycetes</taxon>
        <taxon>Glomerales</taxon>
        <taxon>Glomeraceae</taxon>
        <taxon>Rhizophagus</taxon>
    </lineage>
</organism>
<reference evidence="1" key="1">
    <citation type="submission" date="2013-07" db="EMBL/GenBank/DDBJ databases">
        <title>The genome of an arbuscular mycorrhizal fungus provides insights into the evolution of the oldest plant symbiosis.</title>
        <authorList>
            <consortium name="DOE Joint Genome Institute"/>
            <person name="Tisserant E."/>
            <person name="Malbreil M."/>
            <person name="Kuo A."/>
            <person name="Kohler A."/>
            <person name="Symeonidi A."/>
            <person name="Balestrini R."/>
            <person name="Charron P."/>
            <person name="Duensing N."/>
            <person name="Frei-dit-Frey N."/>
            <person name="Gianinazzi-Pearson V."/>
            <person name="Gilbert B."/>
            <person name="Handa Y."/>
            <person name="Hijri M."/>
            <person name="Kaul R."/>
            <person name="Kawaguchi M."/>
            <person name="Krajinski F."/>
            <person name="Lammers P."/>
            <person name="Lapierre D."/>
            <person name="Masclaux F.G."/>
            <person name="Murat C."/>
            <person name="Morin E."/>
            <person name="Ndikumana S."/>
            <person name="Pagni M."/>
            <person name="Petitpierre D."/>
            <person name="Requena N."/>
            <person name="Rosikiewicz P."/>
            <person name="Riley R."/>
            <person name="Saito K."/>
            <person name="San Clemente H."/>
            <person name="Shapiro H."/>
            <person name="van Tuinen D."/>
            <person name="Becard G."/>
            <person name="Bonfante P."/>
            <person name="Paszkowski U."/>
            <person name="Shachar-Hill Y."/>
            <person name="Young J.P."/>
            <person name="Sanders I.R."/>
            <person name="Henrissat B."/>
            <person name="Rensing S.A."/>
            <person name="Grigoriev I.V."/>
            <person name="Corradi N."/>
            <person name="Roux C."/>
            <person name="Martin F."/>
        </authorList>
    </citation>
    <scope>NUCLEOTIDE SEQUENCE</scope>
    <source>
        <strain evidence="1">DAOM 197198</strain>
    </source>
</reference>
<dbReference type="VEuPathDB" id="FungiDB:RhiirFUN_017091"/>
<evidence type="ECO:0000313" key="1">
    <source>
        <dbReference type="EMBL" id="ESA13015.1"/>
    </source>
</evidence>
<dbReference type="AlphaFoldDB" id="U9TY58"/>
<gene>
    <name evidence="1" type="ORF">GLOINDRAFT_26489</name>
</gene>